<evidence type="ECO:0000256" key="5">
    <source>
        <dbReference type="ARBA" id="ARBA00023229"/>
    </source>
</evidence>
<dbReference type="EMBL" id="MG592712">
    <property type="protein sequence ID" value="AWU66067.1"/>
    <property type="molecule type" value="mRNA"/>
</dbReference>
<dbReference type="PANTHER" id="PTHR11926">
    <property type="entry name" value="GLUCOSYL/GLUCURONOSYL TRANSFERASES"/>
    <property type="match status" value="1"/>
</dbReference>
<keyword evidence="4 6" id="KW-0808">Transferase</keyword>
<evidence type="ECO:0000256" key="6">
    <source>
        <dbReference type="RuleBase" id="RU003718"/>
    </source>
</evidence>
<dbReference type="AlphaFoldDB" id="A0A2Z4BSY1"/>
<proteinExistence type="evidence at transcript level"/>
<dbReference type="Gene3D" id="3.40.50.2000">
    <property type="entry name" value="Glycogen Phosphorylase B"/>
    <property type="match status" value="2"/>
</dbReference>
<evidence type="ECO:0000256" key="3">
    <source>
        <dbReference type="ARBA" id="ARBA00022676"/>
    </source>
</evidence>
<dbReference type="GO" id="GO:0080044">
    <property type="term" value="F:quercetin 7-O-glucosyltransferase activity"/>
    <property type="evidence" value="ECO:0007669"/>
    <property type="project" value="TreeGrafter"/>
</dbReference>
<dbReference type="PROSITE" id="PS00375">
    <property type="entry name" value="UDPGT"/>
    <property type="match status" value="1"/>
</dbReference>
<evidence type="ECO:0000313" key="8">
    <source>
        <dbReference type="EMBL" id="AWU66067.1"/>
    </source>
</evidence>
<keyword evidence="5" id="KW-0414">Isoprene biosynthesis</keyword>
<protein>
    <recommendedName>
        <fullName evidence="7">Glycosyltransferase</fullName>
        <ecNumber evidence="7">2.4.1.-</ecNumber>
    </recommendedName>
</protein>
<dbReference type="FunFam" id="3.40.50.2000:FF:000027">
    <property type="entry name" value="Glycosyltransferase"/>
    <property type="match status" value="1"/>
</dbReference>
<evidence type="ECO:0000256" key="7">
    <source>
        <dbReference type="RuleBase" id="RU362057"/>
    </source>
</evidence>
<comment type="similarity">
    <text evidence="2 6">Belongs to the UDP-glycosyltransferase family.</text>
</comment>
<evidence type="ECO:0000256" key="4">
    <source>
        <dbReference type="ARBA" id="ARBA00022679"/>
    </source>
</evidence>
<organism evidence="8">
    <name type="scientific">Angelica keiskei</name>
    <dbReference type="NCBI Taxonomy" id="357850"/>
    <lineage>
        <taxon>Eukaryota</taxon>
        <taxon>Viridiplantae</taxon>
        <taxon>Streptophyta</taxon>
        <taxon>Embryophyta</taxon>
        <taxon>Tracheophyta</taxon>
        <taxon>Spermatophyta</taxon>
        <taxon>Magnoliopsida</taxon>
        <taxon>eudicotyledons</taxon>
        <taxon>Gunneridae</taxon>
        <taxon>Pentapetalae</taxon>
        <taxon>asterids</taxon>
        <taxon>campanulids</taxon>
        <taxon>Apiales</taxon>
        <taxon>Apiaceae</taxon>
        <taxon>Apioideae</taxon>
        <taxon>apioid superclade</taxon>
        <taxon>Selineae</taxon>
        <taxon>Angelica</taxon>
    </lineage>
</organism>
<dbReference type="PANTHER" id="PTHR11926:SF1551">
    <property type="entry name" value="GLYCOSYLTRANSFERASE"/>
    <property type="match status" value="1"/>
</dbReference>
<dbReference type="SUPFAM" id="SSF53756">
    <property type="entry name" value="UDP-Glycosyltransferase/glycogen phosphorylase"/>
    <property type="match status" value="1"/>
</dbReference>
<dbReference type="InterPro" id="IPR002213">
    <property type="entry name" value="UDP_glucos_trans"/>
</dbReference>
<keyword evidence="3 6" id="KW-0328">Glycosyltransferase</keyword>
<comment type="pathway">
    <text evidence="1">Secondary metabolite biosynthesis; terpenoid biosynthesis.</text>
</comment>
<evidence type="ECO:0000256" key="1">
    <source>
        <dbReference type="ARBA" id="ARBA00004721"/>
    </source>
</evidence>
<dbReference type="EC" id="2.4.1.-" evidence="7"/>
<evidence type="ECO:0000256" key="2">
    <source>
        <dbReference type="ARBA" id="ARBA00009995"/>
    </source>
</evidence>
<sequence length="481" mass="53554">MESLARLSGKQAHVVCIAYPAQSHIKSLLKLAKLLHIKGVFVTFVNTEFNHKRLLKSGALEPLDNLPGFRFDTIPDGLPPSDNNSNQDLLALTESLLNKNMLPPFQNLVEKLNAGVPPVTSILSDAFMPFPTDAAHSLGIPIFSIWTVSAYGLMGFFQVQNLIEKGFAPMKDESYLTNGDLDTIIDWIPGMKDIRLKDLPTFLRTTDPNDLMLKYTKEAMANAGESTGHVIHTFDDLEQEVVNAISSMFPNVYTIGPQQLLLNQLESDHEDFKGIGYNLWGEEKTCLQWLDSKEAGSVVYVNFGSLAALSPEKLVEFGWGLANSNQNFLWVIKPHFIVDESKTTLGLEFMECIKGRGYISSWCPQEQVLNHKSVGGFLTHGGWNSMIESLSAGVPMLCLPFFGDQQTNCKYICTEWECGMEVDNNVRRDDVEKLVRVLMEGVEGKNLKKKATEWKQMAEKACGPDGSSSRNLSKLVHLLTS</sequence>
<name>A0A2Z4BSY1_9APIA</name>
<dbReference type="Pfam" id="PF00201">
    <property type="entry name" value="UDPGT"/>
    <property type="match status" value="1"/>
</dbReference>
<dbReference type="GO" id="GO:0016114">
    <property type="term" value="P:terpenoid biosynthetic process"/>
    <property type="evidence" value="ECO:0007669"/>
    <property type="project" value="UniProtKB-UniPathway"/>
</dbReference>
<dbReference type="GO" id="GO:0080043">
    <property type="term" value="F:quercetin 3-O-glucosyltransferase activity"/>
    <property type="evidence" value="ECO:0007669"/>
    <property type="project" value="TreeGrafter"/>
</dbReference>
<dbReference type="UniPathway" id="UPA00213"/>
<dbReference type="FunFam" id="3.40.50.2000:FF:000065">
    <property type="entry name" value="Glycosyltransferase"/>
    <property type="match status" value="1"/>
</dbReference>
<reference evidence="8" key="1">
    <citation type="journal article" date="2018" name="Mol. Plant">
        <title>Diterpenoid UDP-glycosyltransferases from Chinese Sweet Tea and Ashitaba Complete the Biosynthesis of Rubusoside.</title>
        <authorList>
            <person name="Sun Y."/>
            <person name="Chen Z."/>
            <person name="Li J."/>
            <person name="Li J."/>
            <person name="Lv H."/>
            <person name="Yang J."/>
            <person name="Li W."/>
            <person name="Xie D."/>
            <person name="Xiong Z."/>
            <person name="Zhang P."/>
            <person name="Wang Y."/>
        </authorList>
    </citation>
    <scope>NUCLEOTIDE SEQUENCE</scope>
</reference>
<dbReference type="InterPro" id="IPR035595">
    <property type="entry name" value="UDP_glycos_trans_CS"/>
</dbReference>
<dbReference type="CDD" id="cd03784">
    <property type="entry name" value="GT1_Gtf-like"/>
    <property type="match status" value="1"/>
</dbReference>
<accession>A0A2Z4BSY1</accession>